<reference evidence="2 3" key="1">
    <citation type="journal article" date="2016" name="Nat. Commun.">
        <title>Ectomycorrhizal ecology is imprinted in the genome of the dominant symbiotic fungus Cenococcum geophilum.</title>
        <authorList>
            <consortium name="DOE Joint Genome Institute"/>
            <person name="Peter M."/>
            <person name="Kohler A."/>
            <person name="Ohm R.A."/>
            <person name="Kuo A."/>
            <person name="Krutzmann J."/>
            <person name="Morin E."/>
            <person name="Arend M."/>
            <person name="Barry K.W."/>
            <person name="Binder M."/>
            <person name="Choi C."/>
            <person name="Clum A."/>
            <person name="Copeland A."/>
            <person name="Grisel N."/>
            <person name="Haridas S."/>
            <person name="Kipfer T."/>
            <person name="LaButti K."/>
            <person name="Lindquist E."/>
            <person name="Lipzen A."/>
            <person name="Maire R."/>
            <person name="Meier B."/>
            <person name="Mihaltcheva S."/>
            <person name="Molinier V."/>
            <person name="Murat C."/>
            <person name="Poggeler S."/>
            <person name="Quandt C.A."/>
            <person name="Sperisen C."/>
            <person name="Tritt A."/>
            <person name="Tisserant E."/>
            <person name="Crous P.W."/>
            <person name="Henrissat B."/>
            <person name="Nehls U."/>
            <person name="Egli S."/>
            <person name="Spatafora J.W."/>
            <person name="Grigoriev I.V."/>
            <person name="Martin F.M."/>
        </authorList>
    </citation>
    <scope>NUCLEOTIDE SEQUENCE [LARGE SCALE GENOMIC DNA]</scope>
    <source>
        <strain evidence="2 3">CBS 207.34</strain>
    </source>
</reference>
<evidence type="ECO:0000313" key="2">
    <source>
        <dbReference type="EMBL" id="OCL14009.1"/>
    </source>
</evidence>
<name>A0A8E2JY47_9PEZI</name>
<feature type="compositionally biased region" description="Polar residues" evidence="1">
    <location>
        <begin position="33"/>
        <end position="46"/>
    </location>
</feature>
<evidence type="ECO:0000256" key="1">
    <source>
        <dbReference type="SAM" id="MobiDB-lite"/>
    </source>
</evidence>
<organism evidence="2 3">
    <name type="scientific">Glonium stellatum</name>
    <dbReference type="NCBI Taxonomy" id="574774"/>
    <lineage>
        <taxon>Eukaryota</taxon>
        <taxon>Fungi</taxon>
        <taxon>Dikarya</taxon>
        <taxon>Ascomycota</taxon>
        <taxon>Pezizomycotina</taxon>
        <taxon>Dothideomycetes</taxon>
        <taxon>Pleosporomycetidae</taxon>
        <taxon>Gloniales</taxon>
        <taxon>Gloniaceae</taxon>
        <taxon>Glonium</taxon>
    </lineage>
</organism>
<evidence type="ECO:0000313" key="3">
    <source>
        <dbReference type="Proteomes" id="UP000250140"/>
    </source>
</evidence>
<dbReference type="OrthoDB" id="3565018at2759"/>
<dbReference type="Proteomes" id="UP000250140">
    <property type="component" value="Unassembled WGS sequence"/>
</dbReference>
<accession>A0A8E2JY47</accession>
<protein>
    <submittedName>
        <fullName evidence="2">Uncharacterized protein</fullName>
    </submittedName>
</protein>
<dbReference type="EMBL" id="KV748635">
    <property type="protein sequence ID" value="OCL14009.1"/>
    <property type="molecule type" value="Genomic_DNA"/>
</dbReference>
<gene>
    <name evidence="2" type="ORF">AOQ84DRAFT_223494</name>
</gene>
<dbReference type="AlphaFoldDB" id="A0A8E2JY47"/>
<sequence length="134" mass="14761">MLCSCDYYIRLPHFLLPKGPLKSVDLSKAYEGTSRSPSRVGSSQRHSAARAPPVSGRAASRDMSGFEVTGVVLGSLPLIISAIEYYADLVQTVKRAIKYKTELKNLKRDLDAESTVFLDTLEHILDGLIPARRP</sequence>
<feature type="region of interest" description="Disordered" evidence="1">
    <location>
        <begin position="30"/>
        <end position="61"/>
    </location>
</feature>
<keyword evidence="3" id="KW-1185">Reference proteome</keyword>
<proteinExistence type="predicted"/>